<reference evidence="7 8" key="1">
    <citation type="submission" date="2024-08" db="EMBL/GenBank/DDBJ databases">
        <authorList>
            <person name="Cucini C."/>
            <person name="Frati F."/>
        </authorList>
    </citation>
    <scope>NUCLEOTIDE SEQUENCE [LARGE SCALE GENOMIC DNA]</scope>
</reference>
<evidence type="ECO:0000256" key="3">
    <source>
        <dbReference type="ARBA" id="ARBA00022989"/>
    </source>
</evidence>
<sequence>MEEGDIEETQQEQEPLFKLLSDSSQCEGAKAPNPKFEDGKVLPKKLRKRFLQEAKPCVPLEEIDPYFRNKQTFVVIGRWGTIHRFSSSPDGYFTLGPNNVIRRLAIYMLTNWIFSTFLVAVLLLNAEALLKTQNFEIMQWFDYTLKKSWVVDAMSIVNYICLAIYCFELALKIIARGFIGDAFTCFRDPWTWLDLVVIWTGFYQTSFILRAKSALWLRIFKIIPLIPSIRQACKLSVKAVYQLRGMVILGLLLLWFFALLCMQLYMGKMSQKCVKQIPEGVKVSGEMWEQHNKNMSNWYSMGKVSFKQCGNVTGSGICPKDYVCLYGFGESPDDGQTNFDNIFWSLLSVTRIATDRFTEDIFNMVGIQNAMMMTKQNT</sequence>
<feature type="transmembrane region" description="Helical" evidence="5">
    <location>
        <begin position="192"/>
        <end position="209"/>
    </location>
</feature>
<gene>
    <name evidence="7" type="ORF">ODALV1_LOCUS8632</name>
</gene>
<evidence type="ECO:0000259" key="6">
    <source>
        <dbReference type="Pfam" id="PF00520"/>
    </source>
</evidence>
<keyword evidence="3 5" id="KW-1133">Transmembrane helix</keyword>
<dbReference type="InterPro" id="IPR043203">
    <property type="entry name" value="VGCC_Ca_Na"/>
</dbReference>
<organism evidence="7 8">
    <name type="scientific">Orchesella dallaii</name>
    <dbReference type="NCBI Taxonomy" id="48710"/>
    <lineage>
        <taxon>Eukaryota</taxon>
        <taxon>Metazoa</taxon>
        <taxon>Ecdysozoa</taxon>
        <taxon>Arthropoda</taxon>
        <taxon>Hexapoda</taxon>
        <taxon>Collembola</taxon>
        <taxon>Entomobryomorpha</taxon>
        <taxon>Entomobryoidea</taxon>
        <taxon>Orchesellidae</taxon>
        <taxon>Orchesellinae</taxon>
        <taxon>Orchesella</taxon>
    </lineage>
</organism>
<dbReference type="SUPFAM" id="SSF81324">
    <property type="entry name" value="Voltage-gated potassium channels"/>
    <property type="match status" value="1"/>
</dbReference>
<dbReference type="Gene3D" id="1.20.120.350">
    <property type="entry name" value="Voltage-gated potassium channels. Chain C"/>
    <property type="match status" value="1"/>
</dbReference>
<comment type="subcellular location">
    <subcellularLocation>
        <location evidence="1">Membrane</location>
        <topology evidence="1">Multi-pass membrane protein</topology>
    </subcellularLocation>
</comment>
<evidence type="ECO:0000313" key="7">
    <source>
        <dbReference type="EMBL" id="CAL8093899.1"/>
    </source>
</evidence>
<evidence type="ECO:0000313" key="8">
    <source>
        <dbReference type="Proteomes" id="UP001642540"/>
    </source>
</evidence>
<protein>
    <recommendedName>
        <fullName evidence="6">Ion transport domain-containing protein</fullName>
    </recommendedName>
</protein>
<dbReference type="InterPro" id="IPR005821">
    <property type="entry name" value="Ion_trans_dom"/>
</dbReference>
<feature type="transmembrane region" description="Helical" evidence="5">
    <location>
        <begin position="245"/>
        <end position="266"/>
    </location>
</feature>
<dbReference type="EMBL" id="CAXLJM020000026">
    <property type="protein sequence ID" value="CAL8093899.1"/>
    <property type="molecule type" value="Genomic_DNA"/>
</dbReference>
<name>A0ABP1Q8T7_9HEXA</name>
<feature type="transmembrane region" description="Helical" evidence="5">
    <location>
        <begin position="149"/>
        <end position="171"/>
    </location>
</feature>
<keyword evidence="4 5" id="KW-0472">Membrane</keyword>
<comment type="caution">
    <text evidence="7">The sequence shown here is derived from an EMBL/GenBank/DDBJ whole genome shotgun (WGS) entry which is preliminary data.</text>
</comment>
<feature type="domain" description="Ion transport" evidence="6">
    <location>
        <begin position="113"/>
        <end position="361"/>
    </location>
</feature>
<dbReference type="PANTHER" id="PTHR10037:SF62">
    <property type="entry name" value="SODIUM CHANNEL PROTEIN 60E"/>
    <property type="match status" value="1"/>
</dbReference>
<evidence type="ECO:0000256" key="4">
    <source>
        <dbReference type="ARBA" id="ARBA00023136"/>
    </source>
</evidence>
<keyword evidence="8" id="KW-1185">Reference proteome</keyword>
<dbReference type="Pfam" id="PF00520">
    <property type="entry name" value="Ion_trans"/>
    <property type="match status" value="1"/>
</dbReference>
<feature type="transmembrane region" description="Helical" evidence="5">
    <location>
        <begin position="104"/>
        <end position="129"/>
    </location>
</feature>
<dbReference type="Proteomes" id="UP001642540">
    <property type="component" value="Unassembled WGS sequence"/>
</dbReference>
<proteinExistence type="predicted"/>
<dbReference type="Gene3D" id="1.10.287.70">
    <property type="match status" value="1"/>
</dbReference>
<dbReference type="PANTHER" id="PTHR10037">
    <property type="entry name" value="VOLTAGE-GATED CATION CHANNEL CALCIUM AND SODIUM"/>
    <property type="match status" value="1"/>
</dbReference>
<evidence type="ECO:0000256" key="2">
    <source>
        <dbReference type="ARBA" id="ARBA00022692"/>
    </source>
</evidence>
<evidence type="ECO:0000256" key="1">
    <source>
        <dbReference type="ARBA" id="ARBA00004141"/>
    </source>
</evidence>
<evidence type="ECO:0000256" key="5">
    <source>
        <dbReference type="SAM" id="Phobius"/>
    </source>
</evidence>
<dbReference type="InterPro" id="IPR027359">
    <property type="entry name" value="Volt_channel_dom_sf"/>
</dbReference>
<accession>A0ABP1Q8T7</accession>
<keyword evidence="2 5" id="KW-0812">Transmembrane</keyword>